<keyword evidence="4" id="KW-1185">Reference proteome</keyword>
<dbReference type="Proteomes" id="UP001151760">
    <property type="component" value="Unassembled WGS sequence"/>
</dbReference>
<name>A0ABQ5BAV6_9ASTR</name>
<evidence type="ECO:0000259" key="2">
    <source>
        <dbReference type="Pfam" id="PF22936"/>
    </source>
</evidence>
<protein>
    <recommendedName>
        <fullName evidence="2">Retrovirus-related Pol polyprotein from transposon TNT 1-94-like beta-barrel domain-containing protein</fullName>
    </recommendedName>
</protein>
<gene>
    <name evidence="3" type="ORF">Tco_0857086</name>
</gene>
<proteinExistence type="predicted"/>
<reference evidence="3" key="2">
    <citation type="submission" date="2022-01" db="EMBL/GenBank/DDBJ databases">
        <authorList>
            <person name="Yamashiro T."/>
            <person name="Shiraishi A."/>
            <person name="Satake H."/>
            <person name="Nakayama K."/>
        </authorList>
    </citation>
    <scope>NUCLEOTIDE SEQUENCE</scope>
</reference>
<comment type="caution">
    <text evidence="3">The sequence shown here is derived from an EMBL/GenBank/DDBJ whole genome shotgun (WGS) entry which is preliminary data.</text>
</comment>
<evidence type="ECO:0000256" key="1">
    <source>
        <dbReference type="SAM" id="MobiDB-lite"/>
    </source>
</evidence>
<accession>A0ABQ5BAV6</accession>
<reference evidence="3" key="1">
    <citation type="journal article" date="2022" name="Int. J. Mol. Sci.">
        <title>Draft Genome of Tanacetum Coccineum: Genomic Comparison of Closely Related Tanacetum-Family Plants.</title>
        <authorList>
            <person name="Yamashiro T."/>
            <person name="Shiraishi A."/>
            <person name="Nakayama K."/>
            <person name="Satake H."/>
        </authorList>
    </citation>
    <scope>NUCLEOTIDE SEQUENCE</scope>
</reference>
<dbReference type="EMBL" id="BQNB010012958">
    <property type="protein sequence ID" value="GJT10044.1"/>
    <property type="molecule type" value="Genomic_DNA"/>
</dbReference>
<evidence type="ECO:0000313" key="4">
    <source>
        <dbReference type="Proteomes" id="UP001151760"/>
    </source>
</evidence>
<sequence>MAGSDDENPPPPPSPQTLTQQAPYIVSTIKLPILKGKVEFQSLLSQLEMHMQVVSLRCQSEVLRSFTLLPGPSILSQWRTKQEVVEQSYGTLLENANQKEIKKAEGEMQGTLDIKQNTIGGDLENRRNLKLWAIQAQTLSQAATTSTAMKVNTARPIVNEIRPRNNFYKPHSPNRRPFNRTTTPRTKFSNQKVNTAGDKAVSAVGGIRGKTADYPQRTLKNKWIVDSGCSRHMTGNKAYLAEYQDYNGGPVAFGGEARKESRVKTERSIFEQLALMGYATNSDKLTFQKVPPHDAEISAKKFSDVLRFISASKYGTIGEV</sequence>
<evidence type="ECO:0000313" key="3">
    <source>
        <dbReference type="EMBL" id="GJT10044.1"/>
    </source>
</evidence>
<organism evidence="3 4">
    <name type="scientific">Tanacetum coccineum</name>
    <dbReference type="NCBI Taxonomy" id="301880"/>
    <lineage>
        <taxon>Eukaryota</taxon>
        <taxon>Viridiplantae</taxon>
        <taxon>Streptophyta</taxon>
        <taxon>Embryophyta</taxon>
        <taxon>Tracheophyta</taxon>
        <taxon>Spermatophyta</taxon>
        <taxon>Magnoliopsida</taxon>
        <taxon>eudicotyledons</taxon>
        <taxon>Gunneridae</taxon>
        <taxon>Pentapetalae</taxon>
        <taxon>asterids</taxon>
        <taxon>campanulids</taxon>
        <taxon>Asterales</taxon>
        <taxon>Asteraceae</taxon>
        <taxon>Asteroideae</taxon>
        <taxon>Anthemideae</taxon>
        <taxon>Anthemidinae</taxon>
        <taxon>Tanacetum</taxon>
    </lineage>
</organism>
<dbReference type="Pfam" id="PF22936">
    <property type="entry name" value="Pol_BBD"/>
    <property type="match status" value="1"/>
</dbReference>
<dbReference type="InterPro" id="IPR054722">
    <property type="entry name" value="PolX-like_BBD"/>
</dbReference>
<feature type="region of interest" description="Disordered" evidence="1">
    <location>
        <begin position="164"/>
        <end position="189"/>
    </location>
</feature>
<feature type="domain" description="Retrovirus-related Pol polyprotein from transposon TNT 1-94-like beta-barrel" evidence="2">
    <location>
        <begin position="223"/>
        <end position="258"/>
    </location>
</feature>